<evidence type="ECO:0000313" key="2">
    <source>
        <dbReference type="EMBL" id="ABP69741.1"/>
    </source>
</evidence>
<proteinExistence type="predicted"/>
<dbReference type="KEGG" id="rsq:Rsph17025_0837"/>
<dbReference type="Pfam" id="PF07811">
    <property type="entry name" value="TadE"/>
    <property type="match status" value="1"/>
</dbReference>
<organism evidence="2">
    <name type="scientific">Cereibacter sphaeroides (strain ATCC 17025 / ATH 2.4.3)</name>
    <name type="common">Rhodobacter sphaeroides</name>
    <dbReference type="NCBI Taxonomy" id="349102"/>
    <lineage>
        <taxon>Bacteria</taxon>
        <taxon>Pseudomonadati</taxon>
        <taxon>Pseudomonadota</taxon>
        <taxon>Alphaproteobacteria</taxon>
        <taxon>Rhodobacterales</taxon>
        <taxon>Paracoccaceae</taxon>
        <taxon>Cereibacter</taxon>
    </lineage>
</organism>
<sequence length="181" mass="19858">MNRLFARLRRRASNESGSAGVEFVLALPIIFSIFMASAESGLLMMRLIMLQRATDMTMRDLRLGNFSEPNAQILKKEICDKGVILGDCESRIMVELQPVSSDSWAMPATATQCSDRDESLDPPPFVLGSDKEIMLVRVCLIMDPIFPTTGIGLSLQRDKGGYALIAASAFVNEPQQNTPGT</sequence>
<reference evidence="2" key="1">
    <citation type="submission" date="2007-04" db="EMBL/GenBank/DDBJ databases">
        <title>Complete sequence of chromosome of Rhodobacter sphaeroides ATCC 17025.</title>
        <authorList>
            <consortium name="US DOE Joint Genome Institute"/>
            <person name="Copeland A."/>
            <person name="Lucas S."/>
            <person name="Lapidus A."/>
            <person name="Barry K."/>
            <person name="Detter J.C."/>
            <person name="Glavina del Rio T."/>
            <person name="Hammon N."/>
            <person name="Israni S."/>
            <person name="Dalin E."/>
            <person name="Tice H."/>
            <person name="Pitluck S."/>
            <person name="Chertkov O."/>
            <person name="Brettin T."/>
            <person name="Bruce D."/>
            <person name="Han C."/>
            <person name="Schmutz J."/>
            <person name="Larimer F."/>
            <person name="Land M."/>
            <person name="Hauser L."/>
            <person name="Kyrpides N."/>
            <person name="Kim E."/>
            <person name="Richardson P."/>
            <person name="Mackenzie C."/>
            <person name="Choudhary M."/>
            <person name="Donohue T.J."/>
            <person name="Kaplan S."/>
        </authorList>
    </citation>
    <scope>NUCLEOTIDE SEQUENCE [LARGE SCALE GENOMIC DNA]</scope>
    <source>
        <strain evidence="2">ATCC 17025</strain>
    </source>
</reference>
<dbReference type="EMBL" id="CP000661">
    <property type="protein sequence ID" value="ABP69741.1"/>
    <property type="molecule type" value="Genomic_DNA"/>
</dbReference>
<dbReference type="eggNOG" id="COG4961">
    <property type="taxonomic scope" value="Bacteria"/>
</dbReference>
<accession>A4WQS7</accession>
<gene>
    <name evidence="2" type="ordered locus">Rsph17025_0837</name>
</gene>
<dbReference type="AlphaFoldDB" id="A4WQS7"/>
<dbReference type="BioCyc" id="RSPH349102:G1G8M-860-MONOMER"/>
<protein>
    <recommendedName>
        <fullName evidence="1">TadE-like domain-containing protein</fullName>
    </recommendedName>
</protein>
<feature type="domain" description="TadE-like" evidence="1">
    <location>
        <begin position="17"/>
        <end position="59"/>
    </location>
</feature>
<dbReference type="STRING" id="349102.Rsph17025_0837"/>
<evidence type="ECO:0000259" key="1">
    <source>
        <dbReference type="Pfam" id="PF07811"/>
    </source>
</evidence>
<dbReference type="InterPro" id="IPR012495">
    <property type="entry name" value="TadE-like_dom"/>
</dbReference>
<dbReference type="HOGENOM" id="CLU_111553_1_0_5"/>
<name>A4WQS7_CERS5</name>